<organism evidence="1 2">
    <name type="scientific">Anoxynatronum sibiricum</name>
    <dbReference type="NCBI Taxonomy" id="210623"/>
    <lineage>
        <taxon>Bacteria</taxon>
        <taxon>Bacillati</taxon>
        <taxon>Bacillota</taxon>
        <taxon>Clostridia</taxon>
        <taxon>Eubacteriales</taxon>
        <taxon>Clostridiaceae</taxon>
        <taxon>Anoxynatronum</taxon>
    </lineage>
</organism>
<dbReference type="EMBL" id="JBCITM010000020">
    <property type="protein sequence ID" value="MEN1761726.1"/>
    <property type="molecule type" value="Genomic_DNA"/>
</dbReference>
<reference evidence="1 2" key="1">
    <citation type="submission" date="2024-04" db="EMBL/GenBank/DDBJ databases">
        <title>Genome sequencing and metabolic network reconstruction of aminoacids and betaine degradation by Anoxynatronum sibiricum.</title>
        <authorList>
            <person name="Detkova E.N."/>
            <person name="Boltjanskaja Y.V."/>
            <person name="Mardanov A.V."/>
            <person name="Kevbrin V."/>
        </authorList>
    </citation>
    <scope>NUCLEOTIDE SEQUENCE [LARGE SCALE GENOMIC DNA]</scope>
    <source>
        <strain evidence="1 2">Z-7981</strain>
    </source>
</reference>
<dbReference type="RefSeq" id="WP_343187011.1">
    <property type="nucleotide sequence ID" value="NZ_JBCITM010000020.1"/>
</dbReference>
<keyword evidence="2" id="KW-1185">Reference proteome</keyword>
<accession>A0ABU9VZE3</accession>
<evidence type="ECO:0000313" key="2">
    <source>
        <dbReference type="Proteomes" id="UP001407405"/>
    </source>
</evidence>
<comment type="caution">
    <text evidence="1">The sequence shown here is derived from an EMBL/GenBank/DDBJ whole genome shotgun (WGS) entry which is preliminary data.</text>
</comment>
<proteinExistence type="predicted"/>
<protein>
    <submittedName>
        <fullName evidence="1">Uncharacterized protein</fullName>
    </submittedName>
</protein>
<name>A0ABU9VZE3_9CLOT</name>
<evidence type="ECO:0000313" key="1">
    <source>
        <dbReference type="EMBL" id="MEN1761726.1"/>
    </source>
</evidence>
<dbReference type="Proteomes" id="UP001407405">
    <property type="component" value="Unassembled WGS sequence"/>
</dbReference>
<gene>
    <name evidence="1" type="ORF">AAIG11_14665</name>
</gene>
<sequence>MSRIDQMTSPRNIHIEGTPPSFDMLMNRYQPMITGFLCSRTVSTQLAELGTGWPI</sequence>